<evidence type="ECO:0000256" key="1">
    <source>
        <dbReference type="SAM" id="MobiDB-lite"/>
    </source>
</evidence>
<reference evidence="2" key="1">
    <citation type="submission" date="2021-02" db="EMBL/GenBank/DDBJ databases">
        <authorList>
            <person name="Nowell W R."/>
        </authorList>
    </citation>
    <scope>NUCLEOTIDE SEQUENCE</scope>
</reference>
<dbReference type="AlphaFoldDB" id="A0A8S3BGH8"/>
<evidence type="ECO:0000313" key="3">
    <source>
        <dbReference type="EMBL" id="CAF4954208.1"/>
    </source>
</evidence>
<name>A0A8S3BGH8_9BILA</name>
<evidence type="ECO:0000313" key="4">
    <source>
        <dbReference type="Proteomes" id="UP000676336"/>
    </source>
</evidence>
<proteinExistence type="predicted"/>
<feature type="compositionally biased region" description="Acidic residues" evidence="1">
    <location>
        <begin position="26"/>
        <end position="39"/>
    </location>
</feature>
<dbReference type="EMBL" id="CAJOBI010142958">
    <property type="protein sequence ID" value="CAF4776341.1"/>
    <property type="molecule type" value="Genomic_DNA"/>
</dbReference>
<dbReference type="Proteomes" id="UP000676336">
    <property type="component" value="Unassembled WGS sequence"/>
</dbReference>
<dbReference type="EMBL" id="CAJOBI010188830">
    <property type="protein sequence ID" value="CAF4954208.1"/>
    <property type="molecule type" value="Genomic_DNA"/>
</dbReference>
<feature type="non-terminal residue" evidence="2">
    <location>
        <position position="1"/>
    </location>
</feature>
<comment type="caution">
    <text evidence="2">The sequence shown here is derived from an EMBL/GenBank/DDBJ whole genome shotgun (WGS) entry which is preliminary data.</text>
</comment>
<organism evidence="2 4">
    <name type="scientific">Rotaria magnacalcarata</name>
    <dbReference type="NCBI Taxonomy" id="392030"/>
    <lineage>
        <taxon>Eukaryota</taxon>
        <taxon>Metazoa</taxon>
        <taxon>Spiralia</taxon>
        <taxon>Gnathifera</taxon>
        <taxon>Rotifera</taxon>
        <taxon>Eurotatoria</taxon>
        <taxon>Bdelloidea</taxon>
        <taxon>Philodinida</taxon>
        <taxon>Philodinidae</taxon>
        <taxon>Rotaria</taxon>
    </lineage>
</organism>
<protein>
    <submittedName>
        <fullName evidence="2">Uncharacterized protein</fullName>
    </submittedName>
</protein>
<gene>
    <name evidence="2" type="ORF">SMN809_LOCUS46149</name>
    <name evidence="3" type="ORF">SMN809_LOCUS54270</name>
</gene>
<evidence type="ECO:0000313" key="2">
    <source>
        <dbReference type="EMBL" id="CAF4776341.1"/>
    </source>
</evidence>
<feature type="region of interest" description="Disordered" evidence="1">
    <location>
        <begin position="1"/>
        <end position="47"/>
    </location>
</feature>
<accession>A0A8S3BGH8</accession>
<sequence>QGERTLEGLSKFVESNGKEAGNIPEETAEQTEEADENAETETAHEDL</sequence>